<evidence type="ECO:0000313" key="3">
    <source>
        <dbReference type="EMBL" id="CAJ23064.1"/>
    </source>
</evidence>
<evidence type="ECO:0000256" key="1">
    <source>
        <dbReference type="SAM" id="MobiDB-lite"/>
    </source>
</evidence>
<name>Q3BVP9_XANE5</name>
<evidence type="ECO:0000313" key="4">
    <source>
        <dbReference type="Proteomes" id="UP000007069"/>
    </source>
</evidence>
<dbReference type="Gene3D" id="3.50.50.60">
    <property type="entry name" value="FAD/NAD(P)-binding domain"/>
    <property type="match status" value="1"/>
</dbReference>
<evidence type="ECO:0000259" key="2">
    <source>
        <dbReference type="Pfam" id="PF01593"/>
    </source>
</evidence>
<dbReference type="Proteomes" id="UP000007069">
    <property type="component" value="Chromosome"/>
</dbReference>
<accession>Q3BVP9</accession>
<dbReference type="Pfam" id="PF01593">
    <property type="entry name" value="Amino_oxidase"/>
    <property type="match status" value="1"/>
</dbReference>
<dbReference type="PANTHER" id="PTHR42923">
    <property type="entry name" value="PROTOPORPHYRINOGEN OXIDASE"/>
    <property type="match status" value="1"/>
</dbReference>
<dbReference type="GO" id="GO:0016491">
    <property type="term" value="F:oxidoreductase activity"/>
    <property type="evidence" value="ECO:0007669"/>
    <property type="project" value="InterPro"/>
</dbReference>
<dbReference type="FunFam" id="1.10.405.20:FF:000001">
    <property type="entry name" value="Amine oxidase"/>
    <property type="match status" value="1"/>
</dbReference>
<sequence length="455" mass="50297">MVGIRHDLVRTHRDVVGGAGVGPQADAEAAHPARRTGEAMSDGRIAVVGSGIAGLGAAWLLSRRCEVTLFEAADYLGGHTHTHDIDLEGQRYAVDSGFIVFNPQHYPLLTRMFAELDVAAQPTTMSFSVHDARSGLEYNAGSLSGLFCQRRNLLSPRFWGMLADLRRFYRQAPAVLHSDERFSTLGAYLQRHGYSDAFRDQHLVPMASALWSSPSQTILEFPMGQLIGFMANHHMLQLSGRPQWQVVRGGSNSYVRALRRRWQVIERLSTPVQAIRRTPNGVVLKASRCEEHFDHVVLACHADDALGLLSDATPAERHILGGITYQDNDTVLHTDASVLPRDRRAWAAWNAHVPADPDAACTVSYWMNALQSIASPQPFIVSLNRNHEIDPGKVLRRMRYRHPVQNAAAVAAQARKAEIQGVQHTWFAGAAWGFGFHEDGLRSGVDVAHGLGVHW</sequence>
<dbReference type="AlphaFoldDB" id="Q3BVP9"/>
<dbReference type="EMBL" id="AM039952">
    <property type="protein sequence ID" value="CAJ23064.1"/>
    <property type="molecule type" value="Genomic_DNA"/>
</dbReference>
<dbReference type="Gene3D" id="3.30.70.1990">
    <property type="match status" value="1"/>
</dbReference>
<dbReference type="KEGG" id="xcv:XCV1433"/>
<dbReference type="PANTHER" id="PTHR42923:SF17">
    <property type="entry name" value="AMINE OXIDASE DOMAIN-CONTAINING PROTEIN"/>
    <property type="match status" value="1"/>
</dbReference>
<dbReference type="InterPro" id="IPR050464">
    <property type="entry name" value="Zeta_carotene_desat/Oxidored"/>
</dbReference>
<dbReference type="Gene3D" id="1.10.405.20">
    <property type="match status" value="1"/>
</dbReference>
<feature type="compositionally biased region" description="Basic and acidic residues" evidence="1">
    <location>
        <begin position="28"/>
        <end position="37"/>
    </location>
</feature>
<organism evidence="4">
    <name type="scientific">Xanthomonas euvesicatoria pv. vesicatoria (strain 85-10)</name>
    <name type="common">Xanthomonas campestris pv. vesicatoria</name>
    <dbReference type="NCBI Taxonomy" id="316273"/>
    <lineage>
        <taxon>Bacteria</taxon>
        <taxon>Pseudomonadati</taxon>
        <taxon>Pseudomonadota</taxon>
        <taxon>Gammaproteobacteria</taxon>
        <taxon>Lysobacterales</taxon>
        <taxon>Lysobacteraceae</taxon>
        <taxon>Xanthomonas</taxon>
    </lineage>
</organism>
<feature type="region of interest" description="Disordered" evidence="1">
    <location>
        <begin position="16"/>
        <end position="37"/>
    </location>
</feature>
<dbReference type="InterPro" id="IPR036188">
    <property type="entry name" value="FAD/NAD-bd_sf"/>
</dbReference>
<dbReference type="SUPFAM" id="SSF51905">
    <property type="entry name" value="FAD/NAD(P)-binding domain"/>
    <property type="match status" value="1"/>
</dbReference>
<feature type="domain" description="Amine oxidase" evidence="2">
    <location>
        <begin position="52"/>
        <end position="306"/>
    </location>
</feature>
<dbReference type="STRING" id="456327.BJD11_15485"/>
<dbReference type="eggNOG" id="COG2907">
    <property type="taxonomic scope" value="Bacteria"/>
</dbReference>
<dbReference type="InterPro" id="IPR002937">
    <property type="entry name" value="Amino_oxidase"/>
</dbReference>
<gene>
    <name evidence="3" type="ordered locus">XCV1433</name>
</gene>
<reference evidence="3 4" key="1">
    <citation type="journal article" date="2005" name="J. Bacteriol.">
        <title>Insights into genome plasticity and pathogenicity of the plant pathogenic Bacterium Xanthomonas campestris pv. vesicatoria revealed by the complete genome sequence.</title>
        <authorList>
            <person name="Thieme F."/>
            <person name="Koebnik R."/>
            <person name="Bekel T."/>
            <person name="Berger C."/>
            <person name="Boch J."/>
            <person name="Buettner D."/>
            <person name="Caldana C."/>
            <person name="Gaigalat L."/>
            <person name="Goesmann A."/>
            <person name="Kay S."/>
            <person name="Kirchner O."/>
            <person name="Lanz C."/>
            <person name="Linke B."/>
            <person name="McHardy A.C."/>
            <person name="Meyer F."/>
            <person name="Mittenhuber G."/>
            <person name="Nies D.H."/>
            <person name="Niesbach-Kloesgen U."/>
            <person name="Patschkowski T."/>
            <person name="Rueckert C."/>
            <person name="Rupp O."/>
            <person name="Schneicker S."/>
            <person name="Schuster S.C."/>
            <person name="Vorhoelter F.J."/>
            <person name="Weber E."/>
            <person name="Puehler A."/>
            <person name="Bonas U."/>
            <person name="Bartels D."/>
            <person name="Kaiser O."/>
        </authorList>
    </citation>
    <scope>NUCLEOTIDE SEQUENCE [LARGE SCALE GENOMIC DNA]</scope>
    <source>
        <strain evidence="3 4">85-10</strain>
    </source>
</reference>
<protein>
    <submittedName>
        <fullName evidence="3">Putative flavin containing amine oxidoreductase</fullName>
    </submittedName>
</protein>
<proteinExistence type="predicted"/>
<dbReference type="HOGENOM" id="CLU_028123_1_0_6"/>